<name>A0AAU9X814_9CNID</name>
<evidence type="ECO:0000313" key="3">
    <source>
        <dbReference type="EMBL" id="CAH3139520.1"/>
    </source>
</evidence>
<organism evidence="3 4">
    <name type="scientific">Pocillopora meandrina</name>
    <dbReference type="NCBI Taxonomy" id="46732"/>
    <lineage>
        <taxon>Eukaryota</taxon>
        <taxon>Metazoa</taxon>
        <taxon>Cnidaria</taxon>
        <taxon>Anthozoa</taxon>
        <taxon>Hexacorallia</taxon>
        <taxon>Scleractinia</taxon>
        <taxon>Astrocoeniina</taxon>
        <taxon>Pocilloporidae</taxon>
        <taxon>Pocillopora</taxon>
    </lineage>
</organism>
<evidence type="ECO:0000256" key="1">
    <source>
        <dbReference type="SAM" id="MobiDB-lite"/>
    </source>
</evidence>
<evidence type="ECO:0000256" key="2">
    <source>
        <dbReference type="SAM" id="SignalP"/>
    </source>
</evidence>
<dbReference type="Proteomes" id="UP001159428">
    <property type="component" value="Unassembled WGS sequence"/>
</dbReference>
<protein>
    <submittedName>
        <fullName evidence="3">Uncharacterized protein</fullName>
    </submittedName>
</protein>
<keyword evidence="2" id="KW-0732">Signal</keyword>
<sequence length="492" mass="55228">QLLVVLPVIFLFMEVLPSLGFRRYKEPCPTRLPNVITKEQCGKVWPKLPSKRFSRFLRGPVCTRPNDTVLFEKLKDIGGFNPRYVAINRREAIKFPNLLTDRNSVAVTRPPKLHTVKASVSNSSVGKKIGKREHGVSPNGGTISNKQGGNDIITIPLGNLSAITAPTSSLQASNITLNATGVAPTGGSLNDGSIYATHKTTNLDPSTAMKSTRKPKRTVKRMSKKASRSRRWTKTRKSMKHGVAQSGRGFAIQNSTNYAAKNTTSEQTNILKQSYLPRSKKVHPCNTVQTSAMNYSVGSIMCRRWKSSELQHHMSCLGSYSHRYLASSFKEAQHFKDLDTGRVQDLSSSYVWNHSKHRVQKRYVNINPGETLISRCHARKTTTESDHLRICPTCAAITRQPVTPKRFPEYINELLCDPKMVSNYLPGIDGFCVQKTFTLDLLQFTGEWELDTVLSAEAGFNVYKEKWEMYTQRIRRHCACELLASSPMANFL</sequence>
<evidence type="ECO:0000313" key="4">
    <source>
        <dbReference type="Proteomes" id="UP001159428"/>
    </source>
</evidence>
<comment type="caution">
    <text evidence="3">The sequence shown here is derived from an EMBL/GenBank/DDBJ whole genome shotgun (WGS) entry which is preliminary data.</text>
</comment>
<dbReference type="PANTHER" id="PTHR33995">
    <property type="entry name" value="PROTEIN CBG18546"/>
    <property type="match status" value="1"/>
</dbReference>
<dbReference type="PANTHER" id="PTHR33995:SF7">
    <property type="entry name" value="BURSICON SUBUNIT ALPHA-RELATED"/>
    <property type="match status" value="1"/>
</dbReference>
<dbReference type="EMBL" id="CALNXJ010000033">
    <property type="protein sequence ID" value="CAH3139520.1"/>
    <property type="molecule type" value="Genomic_DNA"/>
</dbReference>
<proteinExistence type="predicted"/>
<dbReference type="AlphaFoldDB" id="A0AAU9X814"/>
<feature type="signal peptide" evidence="2">
    <location>
        <begin position="1"/>
        <end position="20"/>
    </location>
</feature>
<reference evidence="3 4" key="1">
    <citation type="submission" date="2022-05" db="EMBL/GenBank/DDBJ databases">
        <authorList>
            <consortium name="Genoscope - CEA"/>
            <person name="William W."/>
        </authorList>
    </citation>
    <scope>NUCLEOTIDE SEQUENCE [LARGE SCALE GENOMIC DNA]</scope>
</reference>
<feature type="chain" id="PRO_5043695500" evidence="2">
    <location>
        <begin position="21"/>
        <end position="492"/>
    </location>
</feature>
<gene>
    <name evidence="3" type="ORF">PMEA_00018852</name>
</gene>
<accession>A0AAU9X814</accession>
<feature type="region of interest" description="Disordered" evidence="1">
    <location>
        <begin position="118"/>
        <end position="147"/>
    </location>
</feature>
<feature type="non-terminal residue" evidence="3">
    <location>
        <position position="1"/>
    </location>
</feature>
<keyword evidence="4" id="KW-1185">Reference proteome</keyword>